<dbReference type="PROSITE" id="PS00250">
    <property type="entry name" value="TGF_BETA_1"/>
    <property type="match status" value="1"/>
</dbReference>
<name>A0A6J1U6T5_9SAUR</name>
<dbReference type="RefSeq" id="XP_026526597.1">
    <property type="nucleotide sequence ID" value="XM_026670812.1"/>
</dbReference>
<dbReference type="Proteomes" id="UP000504612">
    <property type="component" value="Unplaced"/>
</dbReference>
<dbReference type="Pfam" id="PF00019">
    <property type="entry name" value="TGF_beta"/>
    <property type="match status" value="1"/>
</dbReference>
<evidence type="ECO:0000256" key="4">
    <source>
        <dbReference type="ARBA" id="ARBA00023030"/>
    </source>
</evidence>
<dbReference type="PANTHER" id="PTHR11848">
    <property type="entry name" value="TGF-BETA FAMILY"/>
    <property type="match status" value="1"/>
</dbReference>
<dbReference type="GeneID" id="113414094"/>
<evidence type="ECO:0000256" key="2">
    <source>
        <dbReference type="ARBA" id="ARBA00006656"/>
    </source>
</evidence>
<keyword evidence="5" id="KW-1015">Disulfide bond</keyword>
<dbReference type="SUPFAM" id="SSF57501">
    <property type="entry name" value="Cystine-knot cytokines"/>
    <property type="match status" value="1"/>
</dbReference>
<dbReference type="SMART" id="SM00204">
    <property type="entry name" value="TGFB"/>
    <property type="match status" value="1"/>
</dbReference>
<dbReference type="CTD" id="9518"/>
<organism evidence="8 9">
    <name type="scientific">Notechis scutatus</name>
    <name type="common">mainland tiger snake</name>
    <dbReference type="NCBI Taxonomy" id="8663"/>
    <lineage>
        <taxon>Eukaryota</taxon>
        <taxon>Metazoa</taxon>
        <taxon>Chordata</taxon>
        <taxon>Craniata</taxon>
        <taxon>Vertebrata</taxon>
        <taxon>Euteleostomi</taxon>
        <taxon>Lepidosauria</taxon>
        <taxon>Squamata</taxon>
        <taxon>Bifurcata</taxon>
        <taxon>Unidentata</taxon>
        <taxon>Episquamata</taxon>
        <taxon>Toxicofera</taxon>
        <taxon>Serpentes</taxon>
        <taxon>Colubroidea</taxon>
        <taxon>Elapidae</taxon>
        <taxon>Hydrophiinae</taxon>
        <taxon>Notechis</taxon>
    </lineage>
</organism>
<evidence type="ECO:0000313" key="9">
    <source>
        <dbReference type="RefSeq" id="XP_026526597.1"/>
    </source>
</evidence>
<dbReference type="Gene3D" id="2.10.90.10">
    <property type="entry name" value="Cystine-knot cytokines"/>
    <property type="match status" value="1"/>
</dbReference>
<proteinExistence type="inferred from homology"/>
<evidence type="ECO:0000259" key="7">
    <source>
        <dbReference type="PROSITE" id="PS51362"/>
    </source>
</evidence>
<keyword evidence="8" id="KW-1185">Reference proteome</keyword>
<dbReference type="PROSITE" id="PS51362">
    <property type="entry name" value="TGF_BETA_2"/>
    <property type="match status" value="1"/>
</dbReference>
<dbReference type="PANTHER" id="PTHR11848:SF78">
    <property type="entry name" value="GROWTH_DIFFERENTIATION FACTOR 15"/>
    <property type="match status" value="1"/>
</dbReference>
<keyword evidence="4 6" id="KW-0339">Growth factor</keyword>
<evidence type="ECO:0000256" key="6">
    <source>
        <dbReference type="RuleBase" id="RU000354"/>
    </source>
</evidence>
<evidence type="ECO:0000313" key="8">
    <source>
        <dbReference type="Proteomes" id="UP000504612"/>
    </source>
</evidence>
<dbReference type="PROSITE" id="PS51257">
    <property type="entry name" value="PROKAR_LIPOPROTEIN"/>
    <property type="match status" value="1"/>
</dbReference>
<dbReference type="InterPro" id="IPR015615">
    <property type="entry name" value="TGF-beta-rel"/>
</dbReference>
<dbReference type="GO" id="GO:0005615">
    <property type="term" value="C:extracellular space"/>
    <property type="evidence" value="ECO:0007669"/>
    <property type="project" value="TreeGrafter"/>
</dbReference>
<dbReference type="Gene3D" id="2.60.120.970">
    <property type="match status" value="1"/>
</dbReference>
<dbReference type="InterPro" id="IPR001839">
    <property type="entry name" value="TGF-b_C"/>
</dbReference>
<comment type="similarity">
    <text evidence="2 6">Belongs to the TGF-beta family.</text>
</comment>
<evidence type="ECO:0000256" key="1">
    <source>
        <dbReference type="ARBA" id="ARBA00004613"/>
    </source>
</evidence>
<feature type="domain" description="TGF-beta family profile" evidence="7">
    <location>
        <begin position="264"/>
        <end position="378"/>
    </location>
</feature>
<evidence type="ECO:0000256" key="5">
    <source>
        <dbReference type="ARBA" id="ARBA00023157"/>
    </source>
</evidence>
<dbReference type="GO" id="GO:0005125">
    <property type="term" value="F:cytokine activity"/>
    <property type="evidence" value="ECO:0007669"/>
    <property type="project" value="TreeGrafter"/>
</dbReference>
<gene>
    <name evidence="9" type="primary">GDF15</name>
</gene>
<dbReference type="GO" id="GO:0008083">
    <property type="term" value="F:growth factor activity"/>
    <property type="evidence" value="ECO:0007669"/>
    <property type="project" value="UniProtKB-KW"/>
</dbReference>
<comment type="subcellular location">
    <subcellularLocation>
        <location evidence="1">Secreted</location>
    </subcellularLocation>
</comment>
<dbReference type="CDD" id="cd19376">
    <property type="entry name" value="TGF_beta_GDF15"/>
    <property type="match status" value="1"/>
</dbReference>
<reference evidence="9" key="1">
    <citation type="submission" date="2025-08" db="UniProtKB">
        <authorList>
            <consortium name="RefSeq"/>
        </authorList>
    </citation>
    <scope>IDENTIFICATION</scope>
</reference>
<accession>A0A6J1U6T5</accession>
<dbReference type="InterPro" id="IPR017948">
    <property type="entry name" value="TGFb_CS"/>
</dbReference>
<protein>
    <submittedName>
        <fullName evidence="9">Growth/differentiation factor 15</fullName>
    </submittedName>
</protein>
<evidence type="ECO:0000256" key="3">
    <source>
        <dbReference type="ARBA" id="ARBA00022525"/>
    </source>
</evidence>
<sequence length="378" mass="42351">MELGKLPQDAVIAIGTMPAFFSCYFRSLIPGLGMVLLLFISRVDPWPHRGHDVQLQIEAVKQSILVSLGLEMPPTIRGPLDREEIQRAQLHYQELLAQLQANRTKLPPSATLHLLRPEFVHTNESTSGNLQAATHVHLEFSRTAALHWNLNILRAKLTLFKEWLDTPSHAVPNITWPVRVNLYRLPKREKVTPELLTSQEISRTSPSLSLTGVVEQWVGSLEPKLNLCLEFRSDKAAWLAASITEEGTGMPSLMIEAETRKAVRKARQLDEEECRKGDGKCCLRSLKVSFEAIGWSDWVVAPQSYSMKFCEGSCPHNYKPASMHAQIKARLHSLSGETPAPCCVPAAYEPMVLMHYGNDGKVATQLFDDMIVTRCHCA</sequence>
<dbReference type="KEGG" id="nss:113414094"/>
<dbReference type="InterPro" id="IPR029034">
    <property type="entry name" value="Cystine-knot_cytokine"/>
</dbReference>
<dbReference type="AlphaFoldDB" id="A0A6J1U6T5"/>
<keyword evidence="3" id="KW-0964">Secreted</keyword>